<dbReference type="Gene3D" id="3.90.1150.10">
    <property type="entry name" value="Aspartate Aminotransferase, domain 1"/>
    <property type="match status" value="1"/>
</dbReference>
<evidence type="ECO:0000313" key="3">
    <source>
        <dbReference type="RefSeq" id="XP_033464150.1"/>
    </source>
</evidence>
<dbReference type="PANTHER" id="PTHR42858">
    <property type="entry name" value="AMINOTRANSFERASE"/>
    <property type="match status" value="1"/>
</dbReference>
<sequence>MAGDMPVAPEDALPVINLLRGWPAPALLPAAIIKSAAHAALSDPAVAFAGLEYGPDPGYEPCREAIADWLTASHHCLAARDSDGEDFTIGPERICITGGASQNLACMLAVYTDPTYTRNVWIVEPAYMLAFRIFEDAGFGTKLRAIPDHGGIDLEYLRQKLIESEAEAATKSIDKPLLKPGRPWAKIYKHVIYCVPSFSNPSGTTMSLDAREGLVRLAREFDALVIPDDVYDFLHWSIHNPGNTDAQAPRTQPTRVRLPRLIDIDRSLDGGAERSGTDGFGNVCSNGSFSKIVGPGIRVGWVEGTKRFAHGIAETGSTKSGGAPSQLTSTYMNHIIRSGELQRHIDTTLIPAYAHRHRAMVTAVEEHLAPLGFQMHRPKDFFGGYFIWLVLPTSLHALDLVGECLRRANTIVASGKVFQVPGDSHRQFNNHIRLCFAFEDVSRLIEGVRRISHVSRFPLTASNEMLSFA</sequence>
<dbReference type="PANTHER" id="PTHR42858:SF1">
    <property type="entry name" value="LD15494P"/>
    <property type="match status" value="1"/>
</dbReference>
<dbReference type="Gene3D" id="3.40.640.10">
    <property type="entry name" value="Type I PLP-dependent aspartate aminotransferase-like (Major domain)"/>
    <property type="match status" value="1"/>
</dbReference>
<reference evidence="3" key="1">
    <citation type="submission" date="2020-01" db="EMBL/GenBank/DDBJ databases">
        <authorList>
            <consortium name="DOE Joint Genome Institute"/>
            <person name="Haridas S."/>
            <person name="Albert R."/>
            <person name="Binder M."/>
            <person name="Bloem J."/>
            <person name="Labutti K."/>
            <person name="Salamov A."/>
            <person name="Andreopoulos B."/>
            <person name="Baker S.E."/>
            <person name="Barry K."/>
            <person name="Bills G."/>
            <person name="Bluhm B.H."/>
            <person name="Cannon C."/>
            <person name="Castanera R."/>
            <person name="Culley D.E."/>
            <person name="Daum C."/>
            <person name="Ezra D."/>
            <person name="Gonzalez J.B."/>
            <person name="Henrissat B."/>
            <person name="Kuo A."/>
            <person name="Liang C."/>
            <person name="Lipzen A."/>
            <person name="Lutzoni F."/>
            <person name="Magnuson J."/>
            <person name="Mondo S."/>
            <person name="Nolan M."/>
            <person name="Ohm R."/>
            <person name="Pangilinan J."/>
            <person name="Park H.-J."/>
            <person name="Ramirez L."/>
            <person name="Alfaro M."/>
            <person name="Sun H."/>
            <person name="Tritt A."/>
            <person name="Yoshinaga Y."/>
            <person name="Zwiers L.-H."/>
            <person name="Turgeon B.G."/>
            <person name="Goodwin S.B."/>
            <person name="Spatafora J.W."/>
            <person name="Crous P.W."/>
            <person name="Grigoriev I.V."/>
        </authorList>
    </citation>
    <scope>NUCLEOTIDE SEQUENCE</scope>
    <source>
        <strain evidence="3">CBS 342.82</strain>
    </source>
</reference>
<reference evidence="3" key="3">
    <citation type="submission" date="2025-08" db="UniProtKB">
        <authorList>
            <consortium name="RefSeq"/>
        </authorList>
    </citation>
    <scope>IDENTIFICATION</scope>
    <source>
        <strain evidence="3">CBS 342.82</strain>
    </source>
</reference>
<gene>
    <name evidence="3" type="ORF">K489DRAFT_385816</name>
</gene>
<dbReference type="InterPro" id="IPR015424">
    <property type="entry name" value="PyrdxlP-dep_Trfase"/>
</dbReference>
<dbReference type="AlphaFoldDB" id="A0A6J3MHE8"/>
<reference evidence="3" key="2">
    <citation type="submission" date="2020-04" db="EMBL/GenBank/DDBJ databases">
        <authorList>
            <consortium name="NCBI Genome Project"/>
        </authorList>
    </citation>
    <scope>NUCLEOTIDE SEQUENCE</scope>
    <source>
        <strain evidence="3">CBS 342.82</strain>
    </source>
</reference>
<proteinExistence type="predicted"/>
<keyword evidence="3" id="KW-0808">Transferase</keyword>
<dbReference type="Proteomes" id="UP000504637">
    <property type="component" value="Unplaced"/>
</dbReference>
<dbReference type="InterPro" id="IPR015421">
    <property type="entry name" value="PyrdxlP-dep_Trfase_major"/>
</dbReference>
<keyword evidence="2" id="KW-1185">Reference proteome</keyword>
<feature type="domain" description="Aminotransferase class I/classII large" evidence="1">
    <location>
        <begin position="51"/>
        <end position="444"/>
    </location>
</feature>
<dbReference type="GeneID" id="54363969"/>
<dbReference type="GO" id="GO:0047536">
    <property type="term" value="F:2-aminoadipate transaminase activity"/>
    <property type="evidence" value="ECO:0007669"/>
    <property type="project" value="TreeGrafter"/>
</dbReference>
<dbReference type="Pfam" id="PF00155">
    <property type="entry name" value="Aminotran_1_2"/>
    <property type="match status" value="1"/>
</dbReference>
<evidence type="ECO:0000259" key="1">
    <source>
        <dbReference type="Pfam" id="PF00155"/>
    </source>
</evidence>
<dbReference type="OrthoDB" id="7042322at2759"/>
<dbReference type="SUPFAM" id="SSF53383">
    <property type="entry name" value="PLP-dependent transferases"/>
    <property type="match status" value="1"/>
</dbReference>
<evidence type="ECO:0000313" key="2">
    <source>
        <dbReference type="Proteomes" id="UP000504637"/>
    </source>
</evidence>
<accession>A0A6J3MHE8</accession>
<dbReference type="RefSeq" id="XP_033464150.1">
    <property type="nucleotide sequence ID" value="XM_033606169.1"/>
</dbReference>
<name>A0A6J3MHE8_9PEZI</name>
<keyword evidence="3" id="KW-0032">Aminotransferase</keyword>
<dbReference type="FunFam" id="3.40.640.10:FF:000080">
    <property type="entry name" value="Aminotransferase, putative"/>
    <property type="match status" value="1"/>
</dbReference>
<dbReference type="InterPro" id="IPR004839">
    <property type="entry name" value="Aminotransferase_I/II_large"/>
</dbReference>
<organism evidence="3">
    <name type="scientific">Dissoconium aciculare CBS 342.82</name>
    <dbReference type="NCBI Taxonomy" id="1314786"/>
    <lineage>
        <taxon>Eukaryota</taxon>
        <taxon>Fungi</taxon>
        <taxon>Dikarya</taxon>
        <taxon>Ascomycota</taxon>
        <taxon>Pezizomycotina</taxon>
        <taxon>Dothideomycetes</taxon>
        <taxon>Dothideomycetidae</taxon>
        <taxon>Mycosphaerellales</taxon>
        <taxon>Dissoconiaceae</taxon>
        <taxon>Dissoconium</taxon>
    </lineage>
</organism>
<dbReference type="InterPro" id="IPR015422">
    <property type="entry name" value="PyrdxlP-dep_Trfase_small"/>
</dbReference>
<dbReference type="CDD" id="cd00609">
    <property type="entry name" value="AAT_like"/>
    <property type="match status" value="1"/>
</dbReference>
<protein>
    <submittedName>
        <fullName evidence="3">Aminotransferase</fullName>
    </submittedName>
</protein>
<dbReference type="GO" id="GO:0030170">
    <property type="term" value="F:pyridoxal phosphate binding"/>
    <property type="evidence" value="ECO:0007669"/>
    <property type="project" value="InterPro"/>
</dbReference>